<dbReference type="EMBL" id="BMXR01000002">
    <property type="protein sequence ID" value="GGX45227.1"/>
    <property type="molecule type" value="Genomic_DNA"/>
</dbReference>
<name>A0A918N846_9GAMM</name>
<evidence type="ECO:0000313" key="9">
    <source>
        <dbReference type="Proteomes" id="UP000626148"/>
    </source>
</evidence>
<comment type="caution">
    <text evidence="8">The sequence shown here is derived from an EMBL/GenBank/DDBJ whole genome shotgun (WGS) entry which is preliminary data.</text>
</comment>
<dbReference type="InterPro" id="IPR029061">
    <property type="entry name" value="THDP-binding"/>
</dbReference>
<dbReference type="Pfam" id="PF02775">
    <property type="entry name" value="TPP_enzyme_C"/>
    <property type="match status" value="1"/>
</dbReference>
<gene>
    <name evidence="8" type="ORF">GCM10007392_10180</name>
</gene>
<dbReference type="Pfam" id="PF00205">
    <property type="entry name" value="TPP_enzyme_M"/>
    <property type="match status" value="1"/>
</dbReference>
<dbReference type="GO" id="GO:0005948">
    <property type="term" value="C:acetolactate synthase complex"/>
    <property type="evidence" value="ECO:0007669"/>
    <property type="project" value="TreeGrafter"/>
</dbReference>
<dbReference type="PANTHER" id="PTHR18968">
    <property type="entry name" value="THIAMINE PYROPHOSPHATE ENZYMES"/>
    <property type="match status" value="1"/>
</dbReference>
<evidence type="ECO:0000256" key="3">
    <source>
        <dbReference type="ARBA" id="ARBA00023052"/>
    </source>
</evidence>
<evidence type="ECO:0000256" key="2">
    <source>
        <dbReference type="ARBA" id="ARBA00007812"/>
    </source>
</evidence>
<comment type="cofactor">
    <cofactor evidence="1">
        <name>thiamine diphosphate</name>
        <dbReference type="ChEBI" id="CHEBI:58937"/>
    </cofactor>
</comment>
<evidence type="ECO:0000256" key="1">
    <source>
        <dbReference type="ARBA" id="ARBA00001964"/>
    </source>
</evidence>
<dbReference type="AlphaFoldDB" id="A0A918N846"/>
<dbReference type="GO" id="GO:0009097">
    <property type="term" value="P:isoleucine biosynthetic process"/>
    <property type="evidence" value="ECO:0007669"/>
    <property type="project" value="TreeGrafter"/>
</dbReference>
<reference evidence="8" key="1">
    <citation type="journal article" date="2014" name="Int. J. Syst. Evol. Microbiol.">
        <title>Complete genome sequence of Corynebacterium casei LMG S-19264T (=DSM 44701T), isolated from a smear-ripened cheese.</title>
        <authorList>
            <consortium name="US DOE Joint Genome Institute (JGI-PGF)"/>
            <person name="Walter F."/>
            <person name="Albersmeier A."/>
            <person name="Kalinowski J."/>
            <person name="Ruckert C."/>
        </authorList>
    </citation>
    <scope>NUCLEOTIDE SEQUENCE</scope>
    <source>
        <strain evidence="8">KCTC 22169</strain>
    </source>
</reference>
<dbReference type="SUPFAM" id="SSF52467">
    <property type="entry name" value="DHS-like NAD/FAD-binding domain"/>
    <property type="match status" value="1"/>
</dbReference>
<dbReference type="InterPro" id="IPR012001">
    <property type="entry name" value="Thiamin_PyroP_enz_TPP-bd_dom"/>
</dbReference>
<evidence type="ECO:0000313" key="8">
    <source>
        <dbReference type="EMBL" id="GGX45227.1"/>
    </source>
</evidence>
<dbReference type="RefSeq" id="WP_189607408.1">
    <property type="nucleotide sequence ID" value="NZ_BMXR01000002.1"/>
</dbReference>
<dbReference type="SUPFAM" id="SSF52518">
    <property type="entry name" value="Thiamin diphosphate-binding fold (THDP-binding)"/>
    <property type="match status" value="2"/>
</dbReference>
<keyword evidence="3 4" id="KW-0786">Thiamine pyrophosphate</keyword>
<reference evidence="8" key="2">
    <citation type="submission" date="2020-09" db="EMBL/GenBank/DDBJ databases">
        <authorList>
            <person name="Sun Q."/>
            <person name="Kim S."/>
        </authorList>
    </citation>
    <scope>NUCLEOTIDE SEQUENCE</scope>
    <source>
        <strain evidence="8">KCTC 22169</strain>
    </source>
</reference>
<feature type="domain" description="Thiamine pyrophosphate enzyme N-terminal TPP-binding" evidence="7">
    <location>
        <begin position="5"/>
        <end position="121"/>
    </location>
</feature>
<dbReference type="Gene3D" id="3.40.50.1220">
    <property type="entry name" value="TPP-binding domain"/>
    <property type="match status" value="1"/>
</dbReference>
<dbReference type="InterPro" id="IPR000399">
    <property type="entry name" value="TPP-bd_CS"/>
</dbReference>
<dbReference type="GO" id="GO:0000287">
    <property type="term" value="F:magnesium ion binding"/>
    <property type="evidence" value="ECO:0007669"/>
    <property type="project" value="InterPro"/>
</dbReference>
<evidence type="ECO:0000259" key="6">
    <source>
        <dbReference type="Pfam" id="PF02775"/>
    </source>
</evidence>
<dbReference type="InterPro" id="IPR045229">
    <property type="entry name" value="TPP_enz"/>
</dbReference>
<dbReference type="NCBIfam" id="NF005470">
    <property type="entry name" value="PRK07064.1"/>
    <property type="match status" value="1"/>
</dbReference>
<dbReference type="Gene3D" id="3.40.50.970">
    <property type="match status" value="2"/>
</dbReference>
<dbReference type="GO" id="GO:0030976">
    <property type="term" value="F:thiamine pyrophosphate binding"/>
    <property type="evidence" value="ECO:0007669"/>
    <property type="project" value="InterPro"/>
</dbReference>
<dbReference type="InterPro" id="IPR012000">
    <property type="entry name" value="Thiamin_PyroP_enz_cen_dom"/>
</dbReference>
<protein>
    <recommendedName>
        <fullName evidence="10">Thiamine pyrophosphate-binding protein</fullName>
    </recommendedName>
</protein>
<feature type="domain" description="Thiamine pyrophosphate enzyme central" evidence="5">
    <location>
        <begin position="193"/>
        <end position="322"/>
    </location>
</feature>
<dbReference type="PANTHER" id="PTHR18968:SF13">
    <property type="entry name" value="ACETOLACTATE SYNTHASE CATALYTIC SUBUNIT, MITOCHONDRIAL"/>
    <property type="match status" value="1"/>
</dbReference>
<evidence type="ECO:0000256" key="4">
    <source>
        <dbReference type="RuleBase" id="RU362132"/>
    </source>
</evidence>
<evidence type="ECO:0000259" key="5">
    <source>
        <dbReference type="Pfam" id="PF00205"/>
    </source>
</evidence>
<proteinExistence type="inferred from homology"/>
<dbReference type="PROSITE" id="PS00187">
    <property type="entry name" value="TPP_ENZYMES"/>
    <property type="match status" value="1"/>
</dbReference>
<dbReference type="InterPro" id="IPR029035">
    <property type="entry name" value="DHS-like_NAD/FAD-binding_dom"/>
</dbReference>
<dbReference type="GO" id="GO:0009099">
    <property type="term" value="P:L-valine biosynthetic process"/>
    <property type="evidence" value="ECO:0007669"/>
    <property type="project" value="TreeGrafter"/>
</dbReference>
<dbReference type="Proteomes" id="UP000626148">
    <property type="component" value="Unassembled WGS sequence"/>
</dbReference>
<comment type="similarity">
    <text evidence="2 4">Belongs to the TPP enzyme family.</text>
</comment>
<dbReference type="GO" id="GO:0003984">
    <property type="term" value="F:acetolactate synthase activity"/>
    <property type="evidence" value="ECO:0007669"/>
    <property type="project" value="TreeGrafter"/>
</dbReference>
<dbReference type="CDD" id="cd07035">
    <property type="entry name" value="TPP_PYR_POX_like"/>
    <property type="match status" value="1"/>
</dbReference>
<dbReference type="Pfam" id="PF02776">
    <property type="entry name" value="TPP_enzyme_N"/>
    <property type="match status" value="1"/>
</dbReference>
<accession>A0A918N846</accession>
<feature type="domain" description="Thiamine pyrophosphate enzyme TPP-binding" evidence="6">
    <location>
        <begin position="385"/>
        <end position="525"/>
    </location>
</feature>
<evidence type="ECO:0000259" key="7">
    <source>
        <dbReference type="Pfam" id="PF02776"/>
    </source>
</evidence>
<evidence type="ECO:0008006" key="10">
    <source>
        <dbReference type="Google" id="ProtNLM"/>
    </source>
</evidence>
<keyword evidence="9" id="KW-1185">Reference proteome</keyword>
<dbReference type="GO" id="GO:0050660">
    <property type="term" value="F:flavin adenine dinucleotide binding"/>
    <property type="evidence" value="ECO:0007669"/>
    <property type="project" value="TreeGrafter"/>
</dbReference>
<dbReference type="CDD" id="cd00568">
    <property type="entry name" value="TPP_enzymes"/>
    <property type="match status" value="1"/>
</dbReference>
<sequence>MSTITVGEAIARTLEAYAVTAVYGVISIHNLPIADALGRRDRIRFVPARGEAGSVTMADAHTRVGSIGVALTSTGAGAGNAVGAMLEAMNAGTPLLHITGQVEKDYLDRDAGFIHETRDQMGFLSACSKSAYRVCTPEQAVPLLHRALQDALTAPCGPVSLEIPIDIQAAKIDWVETAPVQGRPNPVLTDYQLDQLADKLQTARRPVLWVGGGALGAETEVRRLADLGVAVLSTTHGRGILPDSHPRSLRAFHNAESVEALLADCDLMLVAGSRLRSNETRTYSLTLPRPLLQIDLNPAAHQRNYRIDDFYCGDCRDTLRRLADRLEGRWQADPTFDAAIATAVQSAEEALRTQVGAYAQLSDAVHKHLPADGLFVRDITVSGSTWGSRLLPAEKPLGNIHSLAGAIGLGLSMGIGCAVAQPKKKVVTLVGDGGLALGLGELATMAQENLDMVLLVMNDGGYGVMRGIQNKYFEGRQYFNELHTPDFQTLAQSMALPHWKVTHADQFDAVLAQAVQLDGPALVEVDMHSVGELKFSGPPQKKLY</sequence>
<organism evidence="8 9">
    <name type="scientific">Saccharospirillum salsuginis</name>
    <dbReference type="NCBI Taxonomy" id="418750"/>
    <lineage>
        <taxon>Bacteria</taxon>
        <taxon>Pseudomonadati</taxon>
        <taxon>Pseudomonadota</taxon>
        <taxon>Gammaproteobacteria</taxon>
        <taxon>Oceanospirillales</taxon>
        <taxon>Saccharospirillaceae</taxon>
        <taxon>Saccharospirillum</taxon>
    </lineage>
</organism>
<dbReference type="InterPro" id="IPR011766">
    <property type="entry name" value="TPP_enzyme_TPP-bd"/>
</dbReference>